<evidence type="ECO:0000313" key="6">
    <source>
        <dbReference type="Proteomes" id="UP000663828"/>
    </source>
</evidence>
<keyword evidence="6" id="KW-1185">Reference proteome</keyword>
<dbReference type="InterPro" id="IPR008928">
    <property type="entry name" value="6-hairpin_glycosidase_sf"/>
</dbReference>
<dbReference type="InterPro" id="IPR012341">
    <property type="entry name" value="6hp_glycosidase-like_sf"/>
</dbReference>
<feature type="domain" description="Alpha-L-rhamnosidase six-hairpin glycosidase" evidence="4">
    <location>
        <begin position="68"/>
        <end position="146"/>
    </location>
</feature>
<accession>A0A815XAN3</accession>
<dbReference type="PANTHER" id="PTHR33307">
    <property type="entry name" value="ALPHA-RHAMNOSIDASE (EUROFUNG)"/>
    <property type="match status" value="1"/>
</dbReference>
<dbReference type="Proteomes" id="UP000663828">
    <property type="component" value="Unassembled WGS sequence"/>
</dbReference>
<sequence length="374" mass="41524">MPNPNATYRAQEFPAIELVEDINAIAVHDQGNSTYVVDFGVNHAGWPELTMKGARSTTVTMRPGNGTEKYIPTFRYVIPWISIYTSGKLDWGNSIILLPLYLYQSYSERALLEEFYPNMAAFLNYLTTCAKNNIASYGLGDWNAIDQSTPAGVIYRHKYSVLALNISSAFHKTFFNASAHTYATGSQAADVFALEMGAVPLSEQENILAHLTNDIRQHNYHTSCGEVALPSWFRMLSHYGHAIVHGATALTEDWDGPLPTRGQQLSSQNHFMFGAVDEWLTRSLAGIQQTADSVDYRILFIKPTIVGNITFVKANLILNIEIPAGSVAYVHVPGWNVTPNYGTLVQQSATTNTTIFRIKSGNYGFQSTTFLNTR</sequence>
<evidence type="ECO:0000256" key="1">
    <source>
        <dbReference type="ARBA" id="ARBA00001445"/>
    </source>
</evidence>
<comment type="catalytic activity">
    <reaction evidence="1">
        <text>Hydrolysis of terminal non-reducing alpha-L-rhamnose residues in alpha-L-rhamnosides.</text>
        <dbReference type="EC" id="3.2.1.40"/>
    </reaction>
</comment>
<gene>
    <name evidence="5" type="ORF">XAT740_LOCUS43192</name>
</gene>
<comment type="caution">
    <text evidence="5">The sequence shown here is derived from an EMBL/GenBank/DDBJ whole genome shotgun (WGS) entry which is preliminary data.</text>
</comment>
<dbReference type="Gene3D" id="1.50.10.10">
    <property type="match status" value="2"/>
</dbReference>
<dbReference type="InterPro" id="IPR016007">
    <property type="entry name" value="Alpha_rhamnosid"/>
</dbReference>
<dbReference type="GO" id="GO:0005975">
    <property type="term" value="P:carbohydrate metabolic process"/>
    <property type="evidence" value="ECO:0007669"/>
    <property type="project" value="InterPro"/>
</dbReference>
<evidence type="ECO:0000256" key="2">
    <source>
        <dbReference type="ARBA" id="ARBA00012652"/>
    </source>
</evidence>
<organism evidence="5 6">
    <name type="scientific">Adineta ricciae</name>
    <name type="common">Rotifer</name>
    <dbReference type="NCBI Taxonomy" id="249248"/>
    <lineage>
        <taxon>Eukaryota</taxon>
        <taxon>Metazoa</taxon>
        <taxon>Spiralia</taxon>
        <taxon>Gnathifera</taxon>
        <taxon>Rotifera</taxon>
        <taxon>Eurotatoria</taxon>
        <taxon>Bdelloidea</taxon>
        <taxon>Adinetida</taxon>
        <taxon>Adinetidae</taxon>
        <taxon>Adineta</taxon>
    </lineage>
</organism>
<dbReference type="GO" id="GO:0030596">
    <property type="term" value="F:alpha-L-rhamnosidase activity"/>
    <property type="evidence" value="ECO:0007669"/>
    <property type="project" value="UniProtKB-EC"/>
</dbReference>
<dbReference type="EC" id="3.2.1.40" evidence="2"/>
<dbReference type="InterPro" id="IPR035396">
    <property type="entry name" value="Bac_rhamnosid6H"/>
</dbReference>
<proteinExistence type="predicted"/>
<feature type="domain" description="Alpha-L-rhamnosidase concanavalin-like" evidence="3">
    <location>
        <begin position="32"/>
        <end position="64"/>
    </location>
</feature>
<dbReference type="AlphaFoldDB" id="A0A815XAN3"/>
<dbReference type="SUPFAM" id="SSF48208">
    <property type="entry name" value="Six-hairpin glycosidases"/>
    <property type="match status" value="1"/>
</dbReference>
<evidence type="ECO:0000313" key="5">
    <source>
        <dbReference type="EMBL" id="CAF1555089.1"/>
    </source>
</evidence>
<dbReference type="Pfam" id="PF17389">
    <property type="entry name" value="Bac_rhamnosid6H"/>
    <property type="match status" value="2"/>
</dbReference>
<evidence type="ECO:0000259" key="3">
    <source>
        <dbReference type="Pfam" id="PF05592"/>
    </source>
</evidence>
<dbReference type="PANTHER" id="PTHR33307:SF11">
    <property type="entry name" value="ALPHA-L-RHAMNOSIDASE"/>
    <property type="match status" value="1"/>
</dbReference>
<protein>
    <recommendedName>
        <fullName evidence="2">alpha-L-rhamnosidase</fullName>
        <ecNumber evidence="2">3.2.1.40</ecNumber>
    </recommendedName>
</protein>
<feature type="domain" description="Alpha-L-rhamnosidase six-hairpin glycosidase" evidence="4">
    <location>
        <begin position="157"/>
        <end position="283"/>
    </location>
</feature>
<name>A0A815XAN3_ADIRI</name>
<evidence type="ECO:0000259" key="4">
    <source>
        <dbReference type="Pfam" id="PF17389"/>
    </source>
</evidence>
<dbReference type="EMBL" id="CAJNOR010005283">
    <property type="protein sequence ID" value="CAF1555089.1"/>
    <property type="molecule type" value="Genomic_DNA"/>
</dbReference>
<dbReference type="InterPro" id="IPR008902">
    <property type="entry name" value="Rhamnosid_concanavalin"/>
</dbReference>
<reference evidence="5" key="1">
    <citation type="submission" date="2021-02" db="EMBL/GenBank/DDBJ databases">
        <authorList>
            <person name="Nowell W R."/>
        </authorList>
    </citation>
    <scope>NUCLEOTIDE SEQUENCE</scope>
</reference>
<dbReference type="Pfam" id="PF05592">
    <property type="entry name" value="Bac_rhamnosid"/>
    <property type="match status" value="1"/>
</dbReference>